<name>A0AA95GZQ5_9GAMM</name>
<evidence type="ECO:0000313" key="3">
    <source>
        <dbReference type="Proteomes" id="UP001177595"/>
    </source>
</evidence>
<feature type="chain" id="PRO_5041683482" description="Fimbrial protein" evidence="1">
    <location>
        <begin position="20"/>
        <end position="324"/>
    </location>
</feature>
<sequence length="324" mass="37363">MKIKTLIIFILIISRNAYADYTYTCSSDFTHEIKLNSNSDLYPISGTKYEVPFNSNNNYVSTCDVPEDGRKSETYFKATYSNNYNVDNKGYMILNDFVKVKAYIYIYNKDYVSVPFTDVSNNVNRSLAKKQKFTSGSKGKVEIIIRKSILNGNINIPEFYVNLYSRNKFANDFRDKYLARVHFNTSTLNVKKICDVKNRSFEKVIQNVTIQDAIGHTKMFDGFDVEIACEEDVSDLNLKLAFIGKRFSHNADFFASDKKASFGVGLWNKKENKFINESSPYSVKIINKKETIPFSVVPYLVKSEDYFDSNNIEFSLSTYLYSDE</sequence>
<accession>A0AA95GZQ5</accession>
<gene>
    <name evidence="2" type="ORF">QE210_17480</name>
</gene>
<dbReference type="AlphaFoldDB" id="A0AA95GZQ5"/>
<evidence type="ECO:0000256" key="1">
    <source>
        <dbReference type="SAM" id="SignalP"/>
    </source>
</evidence>
<feature type="signal peptide" evidence="1">
    <location>
        <begin position="1"/>
        <end position="19"/>
    </location>
</feature>
<keyword evidence="2" id="KW-0614">Plasmid</keyword>
<dbReference type="Proteomes" id="UP001177595">
    <property type="component" value="Plasmid paPv1"/>
</dbReference>
<reference evidence="2" key="1">
    <citation type="submission" date="2023-04" db="EMBL/GenBank/DDBJ databases">
        <title>Genome dynamics across the evolutionary transition to endosymbiosis.</title>
        <authorList>
            <person name="Siozios S."/>
            <person name="Nadal-Jimenez P."/>
            <person name="Azagi T."/>
            <person name="Sprong H."/>
            <person name="Frost C.L."/>
            <person name="Parratt S.R."/>
            <person name="Taylor G."/>
            <person name="Brettell L."/>
            <person name="Lew K.C."/>
            <person name="Croft L."/>
            <person name="King K.C."/>
            <person name="Brockhurst M.A."/>
            <person name="Hypsa V."/>
            <person name="Novakova E."/>
            <person name="Darby A.C."/>
            <person name="Hurst G.D.D."/>
        </authorList>
    </citation>
    <scope>NUCLEOTIDE SEQUENCE</scope>
    <source>
        <strain evidence="2">APv</strain>
        <plasmid evidence="2">paPv1</plasmid>
    </source>
</reference>
<evidence type="ECO:0000313" key="2">
    <source>
        <dbReference type="EMBL" id="WGM03332.1"/>
    </source>
</evidence>
<dbReference type="EMBL" id="CP123505">
    <property type="protein sequence ID" value="WGM03332.1"/>
    <property type="molecule type" value="Genomic_DNA"/>
</dbReference>
<organism evidence="2 3">
    <name type="scientific">Arsenophonus nasoniae</name>
    <name type="common">son-killer infecting Nasonia vitripennis</name>
    <dbReference type="NCBI Taxonomy" id="638"/>
    <lineage>
        <taxon>Bacteria</taxon>
        <taxon>Pseudomonadati</taxon>
        <taxon>Pseudomonadota</taxon>
        <taxon>Gammaproteobacteria</taxon>
        <taxon>Enterobacterales</taxon>
        <taxon>Morganellaceae</taxon>
        <taxon>Arsenophonus</taxon>
    </lineage>
</organism>
<keyword evidence="1" id="KW-0732">Signal</keyword>
<evidence type="ECO:0008006" key="4">
    <source>
        <dbReference type="Google" id="ProtNLM"/>
    </source>
</evidence>
<dbReference type="RefSeq" id="WP_280626487.1">
    <property type="nucleotide sequence ID" value="NZ_CP123505.1"/>
</dbReference>
<protein>
    <recommendedName>
        <fullName evidence="4">Fimbrial protein</fullName>
    </recommendedName>
</protein>
<proteinExistence type="predicted"/>
<geneLocation type="plasmid" evidence="2 3">
    <name>paPv1</name>
</geneLocation>